<accession>A0ACC2G612</accession>
<reference evidence="1" key="1">
    <citation type="submission" date="2021-05" db="EMBL/GenBank/DDBJ databases">
        <authorList>
            <person name="Pan Q."/>
            <person name="Jouanno E."/>
            <person name="Zahm M."/>
            <person name="Klopp C."/>
            <person name="Cabau C."/>
            <person name="Louis A."/>
            <person name="Berthelot C."/>
            <person name="Parey E."/>
            <person name="Roest Crollius H."/>
            <person name="Montfort J."/>
            <person name="Robinson-Rechavi M."/>
            <person name="Bouchez O."/>
            <person name="Lampietro C."/>
            <person name="Lopez Roques C."/>
            <person name="Donnadieu C."/>
            <person name="Postlethwait J."/>
            <person name="Bobe J."/>
            <person name="Dillon D."/>
            <person name="Chandos A."/>
            <person name="von Hippel F."/>
            <person name="Guiguen Y."/>
        </authorList>
    </citation>
    <scope>NUCLEOTIDE SEQUENCE</scope>
    <source>
        <strain evidence="1">YG-Jan2019</strain>
    </source>
</reference>
<comment type="caution">
    <text evidence="1">The sequence shown here is derived from an EMBL/GenBank/DDBJ whole genome shotgun (WGS) entry which is preliminary data.</text>
</comment>
<protein>
    <submittedName>
        <fullName evidence="1">Uncharacterized protein</fullName>
    </submittedName>
</protein>
<name>A0ACC2G612_DALPE</name>
<proteinExistence type="predicted"/>
<gene>
    <name evidence="1" type="ORF">DPEC_G00210790</name>
</gene>
<organism evidence="1 2">
    <name type="scientific">Dallia pectoralis</name>
    <name type="common">Alaska blackfish</name>
    <dbReference type="NCBI Taxonomy" id="75939"/>
    <lineage>
        <taxon>Eukaryota</taxon>
        <taxon>Metazoa</taxon>
        <taxon>Chordata</taxon>
        <taxon>Craniata</taxon>
        <taxon>Vertebrata</taxon>
        <taxon>Euteleostomi</taxon>
        <taxon>Actinopterygii</taxon>
        <taxon>Neopterygii</taxon>
        <taxon>Teleostei</taxon>
        <taxon>Protacanthopterygii</taxon>
        <taxon>Esociformes</taxon>
        <taxon>Umbridae</taxon>
        <taxon>Dallia</taxon>
    </lineage>
</organism>
<sequence length="158" mass="18204">MLNFLIGELKFKVRRLAFQIAVYYKWSYPETWNECSLAGRDWFMGFMKRQPSLSIRCPQATSLTRNTSFNRHNVSLFYDNLANVLDKNKFEGKDIWNMDETGVTTVQEPENYVAGRQTGTLSTTGHSNNYVMAVVLPTHTTLRHWIQPGVALIYALDS</sequence>
<keyword evidence="2" id="KW-1185">Reference proteome</keyword>
<evidence type="ECO:0000313" key="2">
    <source>
        <dbReference type="Proteomes" id="UP001157502"/>
    </source>
</evidence>
<evidence type="ECO:0000313" key="1">
    <source>
        <dbReference type="EMBL" id="KAJ7998995.1"/>
    </source>
</evidence>
<dbReference type="Proteomes" id="UP001157502">
    <property type="component" value="Chromosome 17"/>
</dbReference>
<dbReference type="EMBL" id="CM055744">
    <property type="protein sequence ID" value="KAJ7998995.1"/>
    <property type="molecule type" value="Genomic_DNA"/>
</dbReference>